<evidence type="ECO:0000313" key="3">
    <source>
        <dbReference type="EMBL" id="QJQ01210.1"/>
    </source>
</evidence>
<protein>
    <submittedName>
        <fullName evidence="3">Shufflon system plasmid conjugative transfer pilus tip adhesin PilV</fullName>
    </submittedName>
</protein>
<feature type="transmembrane region" description="Helical" evidence="1">
    <location>
        <begin position="12"/>
        <end position="33"/>
    </location>
</feature>
<dbReference type="EMBL" id="CP008956">
    <property type="protein sequence ID" value="QJQ01210.1"/>
    <property type="molecule type" value="Genomic_DNA"/>
</dbReference>
<reference evidence="3 4" key="1">
    <citation type="journal article" date="2012" name="J. Bacteriol.">
        <title>Genome sequence of the pathogenic Herbaspirillum seropedicae strain Os34, isolated from rice roots.</title>
        <authorList>
            <person name="Ye W."/>
            <person name="Ye S."/>
            <person name="Liu J."/>
            <person name="Chang S."/>
            <person name="Chen M."/>
            <person name="Zhu B."/>
            <person name="Guo L."/>
            <person name="An Q."/>
        </authorList>
    </citation>
    <scope>NUCLEOTIDE SEQUENCE [LARGE SCALE GENOMIC DNA]</scope>
    <source>
        <strain evidence="3 4">Os34</strain>
    </source>
</reference>
<gene>
    <name evidence="3" type="ORF">C798_13480</name>
</gene>
<evidence type="ECO:0000313" key="4">
    <source>
        <dbReference type="Proteomes" id="UP000501648"/>
    </source>
</evidence>
<name>A0A6M3ZT96_9BURK</name>
<accession>A0A6M3ZT96</accession>
<sequence>MRNSPSRPRPQRGFAIIEVLGALVIGSMILLGLSRLIDSSIDDLKGTQTAYYQSQVSAAAAKYLSINNQALQSATPSAATVVAVGLADLKAAKLVANNMATSNPYGQIPCILIRQPDPAGHPGQFDALVITSGGSKIPDRDIATVSMNAGIGSGYITSANPGVARGASWSIATDPYRSVACSGATALSGGAADGGHLVSSIFYDGPGQLSTDFLYRNAVPGRPELNRMNTALRFASAALAHSGTSCLNAAGVAEAGIAIDSATRNLITCASNGVWSTSSQWREPVATWSALPSSGSQAGDVRMVTSLSRAFTYDGAKWVALAVDQQGNMNVPGTLDASKLAASQSITSAGTISATGDINSQGNVGAGNDINAGRNMTVGINLAVGKNITADNIYAQGNVNSKGGMHSPRIQLYDSANPHDPCNYNAIDDDGNPFIKFPIGTILMDQNATPLICYQDKTFRYANGTYSP</sequence>
<dbReference type="RefSeq" id="WP_017453255.1">
    <property type="nucleotide sequence ID" value="NZ_CP008956.1"/>
</dbReference>
<keyword evidence="1" id="KW-1133">Transmembrane helix</keyword>
<dbReference type="Pfam" id="PF04917">
    <property type="entry name" value="Shufflon_N"/>
    <property type="match status" value="1"/>
</dbReference>
<keyword evidence="1" id="KW-0472">Membrane</keyword>
<keyword evidence="1" id="KW-0812">Transmembrane</keyword>
<dbReference type="Pfam" id="PF07963">
    <property type="entry name" value="N_methyl"/>
    <property type="match status" value="1"/>
</dbReference>
<evidence type="ECO:0000259" key="2">
    <source>
        <dbReference type="Pfam" id="PF04917"/>
    </source>
</evidence>
<feature type="domain" description="Bacterial shufflon protein N-terminal" evidence="2">
    <location>
        <begin position="49"/>
        <end position="253"/>
    </location>
</feature>
<dbReference type="AlphaFoldDB" id="A0A6M3ZT96"/>
<proteinExistence type="predicted"/>
<evidence type="ECO:0000256" key="1">
    <source>
        <dbReference type="SAM" id="Phobius"/>
    </source>
</evidence>
<dbReference type="InterPro" id="IPR007001">
    <property type="entry name" value="Shufflon_N"/>
</dbReference>
<organism evidence="3 4">
    <name type="scientific">Herbaspirillum rubrisubalbicans Os34</name>
    <dbReference type="NCBI Taxonomy" id="1235827"/>
    <lineage>
        <taxon>Bacteria</taxon>
        <taxon>Pseudomonadati</taxon>
        <taxon>Pseudomonadota</taxon>
        <taxon>Betaproteobacteria</taxon>
        <taxon>Burkholderiales</taxon>
        <taxon>Oxalobacteraceae</taxon>
        <taxon>Herbaspirillum</taxon>
    </lineage>
</organism>
<dbReference type="Proteomes" id="UP000501648">
    <property type="component" value="Chromosome"/>
</dbReference>
<dbReference type="InterPro" id="IPR012902">
    <property type="entry name" value="N_methyl_site"/>
</dbReference>